<reference evidence="4 5" key="1">
    <citation type="submission" date="2017-10" db="EMBL/GenBank/DDBJ databases">
        <title>Paenichitinophaga pekingensis gen. nov., sp. nov., isolated from activated sludge.</title>
        <authorList>
            <person name="Jin D."/>
            <person name="Kong X."/>
            <person name="Deng Y."/>
            <person name="Bai Z."/>
        </authorList>
    </citation>
    <scope>NUCLEOTIDE SEQUENCE [LARGE SCALE GENOMIC DNA]</scope>
    <source>
        <strain evidence="4 5">13</strain>
    </source>
</reference>
<feature type="domain" description="SHSP" evidence="3">
    <location>
        <begin position="27"/>
        <end position="141"/>
    </location>
</feature>
<dbReference type="EMBL" id="CP023777">
    <property type="protein sequence ID" value="ATL49193.1"/>
    <property type="molecule type" value="Genomic_DNA"/>
</dbReference>
<dbReference type="Proteomes" id="UP000220133">
    <property type="component" value="Chromosome"/>
</dbReference>
<organism evidence="4 5">
    <name type="scientific">Chitinophaga caeni</name>
    <dbReference type="NCBI Taxonomy" id="2029983"/>
    <lineage>
        <taxon>Bacteria</taxon>
        <taxon>Pseudomonadati</taxon>
        <taxon>Bacteroidota</taxon>
        <taxon>Chitinophagia</taxon>
        <taxon>Chitinophagales</taxon>
        <taxon>Chitinophagaceae</taxon>
        <taxon>Chitinophaga</taxon>
    </lineage>
</organism>
<dbReference type="RefSeq" id="WP_098195561.1">
    <property type="nucleotide sequence ID" value="NZ_CP023777.1"/>
</dbReference>
<name>A0A291QZC0_9BACT</name>
<evidence type="ECO:0000256" key="1">
    <source>
        <dbReference type="PROSITE-ProRule" id="PRU00285"/>
    </source>
</evidence>
<dbReference type="AlphaFoldDB" id="A0A291QZC0"/>
<protein>
    <submittedName>
        <fullName evidence="4">Heat-shock protein Hsp20</fullName>
    </submittedName>
</protein>
<gene>
    <name evidence="4" type="ORF">COR50_19550</name>
</gene>
<comment type="similarity">
    <text evidence="1 2">Belongs to the small heat shock protein (HSP20) family.</text>
</comment>
<dbReference type="OrthoDB" id="9814487at2"/>
<sequence length="141" mass="16431">MNALEKRKNYDPWKDFFTWEDFFPKDLSRNGHWPAVNISEDDTSYQVDVVAPGFKKEDFKISVDEDVLTISAESKKESEEQDKKKTYSRREYSYSAFTRSFRLPENSKDDSIAATYLDGVLKLTVPKSEQQVKASKQIQVQ</sequence>
<dbReference type="Pfam" id="PF00011">
    <property type="entry name" value="HSP20"/>
    <property type="match status" value="1"/>
</dbReference>
<dbReference type="PROSITE" id="PS01031">
    <property type="entry name" value="SHSP"/>
    <property type="match status" value="1"/>
</dbReference>
<dbReference type="CDD" id="cd06464">
    <property type="entry name" value="ACD_sHsps-like"/>
    <property type="match status" value="1"/>
</dbReference>
<dbReference type="PANTHER" id="PTHR11527">
    <property type="entry name" value="HEAT-SHOCK PROTEIN 20 FAMILY MEMBER"/>
    <property type="match status" value="1"/>
</dbReference>
<dbReference type="InterPro" id="IPR008978">
    <property type="entry name" value="HSP20-like_chaperone"/>
</dbReference>
<dbReference type="Gene3D" id="2.60.40.790">
    <property type="match status" value="1"/>
</dbReference>
<evidence type="ECO:0000256" key="2">
    <source>
        <dbReference type="RuleBase" id="RU003616"/>
    </source>
</evidence>
<proteinExistence type="inferred from homology"/>
<dbReference type="SUPFAM" id="SSF49764">
    <property type="entry name" value="HSP20-like chaperones"/>
    <property type="match status" value="1"/>
</dbReference>
<evidence type="ECO:0000313" key="4">
    <source>
        <dbReference type="EMBL" id="ATL49193.1"/>
    </source>
</evidence>
<evidence type="ECO:0000313" key="5">
    <source>
        <dbReference type="Proteomes" id="UP000220133"/>
    </source>
</evidence>
<dbReference type="InterPro" id="IPR002068">
    <property type="entry name" value="A-crystallin/Hsp20_dom"/>
</dbReference>
<accession>A0A291QZC0</accession>
<dbReference type="KEGG" id="cbae:COR50_19550"/>
<evidence type="ECO:0000259" key="3">
    <source>
        <dbReference type="PROSITE" id="PS01031"/>
    </source>
</evidence>
<dbReference type="InterPro" id="IPR031107">
    <property type="entry name" value="Small_HSP"/>
</dbReference>
<keyword evidence="5" id="KW-1185">Reference proteome</keyword>